<keyword evidence="3" id="KW-1185">Reference proteome</keyword>
<organism evidence="2 3">
    <name type="scientific">Ditylenchus destructor</name>
    <dbReference type="NCBI Taxonomy" id="166010"/>
    <lineage>
        <taxon>Eukaryota</taxon>
        <taxon>Metazoa</taxon>
        <taxon>Ecdysozoa</taxon>
        <taxon>Nematoda</taxon>
        <taxon>Chromadorea</taxon>
        <taxon>Rhabditida</taxon>
        <taxon>Tylenchina</taxon>
        <taxon>Tylenchomorpha</taxon>
        <taxon>Sphaerularioidea</taxon>
        <taxon>Anguinidae</taxon>
        <taxon>Anguininae</taxon>
        <taxon>Ditylenchus</taxon>
    </lineage>
</organism>
<accession>A0AAD4QZX9</accession>
<dbReference type="AlphaFoldDB" id="A0AAD4QZX9"/>
<dbReference type="Proteomes" id="UP001201812">
    <property type="component" value="Unassembled WGS sequence"/>
</dbReference>
<sequence length="148" mass="17571">MSSLPNEIFYNISKFLPNDDITDLMLMSKKFNGLVTPRLQKIDQAKRRFTEVLEEDYKELAREIAPILGFWNGICDQDKVDKYKERMSLERFDNATFVRILAALVSLPKFRAEYNSPKKLARYIRIAVRFDEAFEDVRRIWSFYNENA</sequence>
<dbReference type="PROSITE" id="PS50181">
    <property type="entry name" value="FBOX"/>
    <property type="match status" value="1"/>
</dbReference>
<name>A0AAD4QZX9_9BILA</name>
<dbReference type="InterPro" id="IPR001810">
    <property type="entry name" value="F-box_dom"/>
</dbReference>
<gene>
    <name evidence="2" type="ORF">DdX_16398</name>
</gene>
<protein>
    <recommendedName>
        <fullName evidence="1">F-box domain-containing protein</fullName>
    </recommendedName>
</protein>
<reference evidence="2" key="1">
    <citation type="submission" date="2022-01" db="EMBL/GenBank/DDBJ databases">
        <title>Genome Sequence Resource for Two Populations of Ditylenchus destructor, the Migratory Endoparasitic Phytonematode.</title>
        <authorList>
            <person name="Zhang H."/>
            <person name="Lin R."/>
            <person name="Xie B."/>
        </authorList>
    </citation>
    <scope>NUCLEOTIDE SEQUENCE</scope>
    <source>
        <strain evidence="2">BazhouSP</strain>
    </source>
</reference>
<evidence type="ECO:0000259" key="1">
    <source>
        <dbReference type="PROSITE" id="PS50181"/>
    </source>
</evidence>
<evidence type="ECO:0000313" key="2">
    <source>
        <dbReference type="EMBL" id="KAI1700959.1"/>
    </source>
</evidence>
<evidence type="ECO:0000313" key="3">
    <source>
        <dbReference type="Proteomes" id="UP001201812"/>
    </source>
</evidence>
<feature type="domain" description="F-box" evidence="1">
    <location>
        <begin position="1"/>
        <end position="49"/>
    </location>
</feature>
<comment type="caution">
    <text evidence="2">The sequence shown here is derived from an EMBL/GenBank/DDBJ whole genome shotgun (WGS) entry which is preliminary data.</text>
</comment>
<dbReference type="EMBL" id="JAKKPZ010000130">
    <property type="protein sequence ID" value="KAI1700959.1"/>
    <property type="molecule type" value="Genomic_DNA"/>
</dbReference>
<proteinExistence type="predicted"/>